<name>A0ABP0WUN1_9BRYO</name>
<dbReference type="InterPro" id="IPR001279">
    <property type="entry name" value="Metallo-B-lactamas"/>
</dbReference>
<dbReference type="Gene3D" id="3.60.15.10">
    <property type="entry name" value="Ribonuclease Z/Hydroxyacylglutathione hydrolase-like"/>
    <property type="match status" value="1"/>
</dbReference>
<dbReference type="Proteomes" id="UP001497444">
    <property type="component" value="Chromosome 3"/>
</dbReference>
<dbReference type="Pfam" id="PF12706">
    <property type="entry name" value="Lactamase_B_2"/>
    <property type="match status" value="1"/>
</dbReference>
<evidence type="ECO:0000259" key="2">
    <source>
        <dbReference type="Pfam" id="PF12706"/>
    </source>
</evidence>
<reference evidence="3" key="1">
    <citation type="submission" date="2024-02" db="EMBL/GenBank/DDBJ databases">
        <authorList>
            <consortium name="ELIXIR-Norway"/>
            <consortium name="Elixir Norway"/>
        </authorList>
    </citation>
    <scope>NUCLEOTIDE SEQUENCE</scope>
</reference>
<evidence type="ECO:0000313" key="4">
    <source>
        <dbReference type="Proteomes" id="UP001497444"/>
    </source>
</evidence>
<gene>
    <name evidence="3" type="ORF">CSSPJE1EN1_LOCUS16039</name>
</gene>
<dbReference type="EMBL" id="OZ020098">
    <property type="protein sequence ID" value="CAK9270561.1"/>
    <property type="molecule type" value="Genomic_DNA"/>
</dbReference>
<organism evidence="3 4">
    <name type="scientific">Sphagnum jensenii</name>
    <dbReference type="NCBI Taxonomy" id="128206"/>
    <lineage>
        <taxon>Eukaryota</taxon>
        <taxon>Viridiplantae</taxon>
        <taxon>Streptophyta</taxon>
        <taxon>Embryophyta</taxon>
        <taxon>Bryophyta</taxon>
        <taxon>Sphagnophytina</taxon>
        <taxon>Sphagnopsida</taxon>
        <taxon>Sphagnales</taxon>
        <taxon>Sphagnaceae</taxon>
        <taxon>Sphagnum</taxon>
    </lineage>
</organism>
<accession>A0ABP0WUN1</accession>
<feature type="region of interest" description="Disordered" evidence="1">
    <location>
        <begin position="1"/>
        <end position="23"/>
    </location>
</feature>
<protein>
    <recommendedName>
        <fullName evidence="2">Metallo-beta-lactamase domain-containing protein</fullName>
    </recommendedName>
</protein>
<evidence type="ECO:0000313" key="3">
    <source>
        <dbReference type="EMBL" id="CAK9270561.1"/>
    </source>
</evidence>
<proteinExistence type="predicted"/>
<dbReference type="PANTHER" id="PTHR42663">
    <property type="entry name" value="HYDROLASE C777.06C-RELATED-RELATED"/>
    <property type="match status" value="1"/>
</dbReference>
<feature type="domain" description="Metallo-beta-lactamase" evidence="2">
    <location>
        <begin position="86"/>
        <end position="289"/>
    </location>
</feature>
<dbReference type="SUPFAM" id="SSF56281">
    <property type="entry name" value="Metallo-hydrolase/oxidoreductase"/>
    <property type="match status" value="1"/>
</dbReference>
<dbReference type="PANTHER" id="PTHR42663:SF6">
    <property type="entry name" value="HYDROLASE C777.06C-RELATED"/>
    <property type="match status" value="1"/>
</dbReference>
<keyword evidence="4" id="KW-1185">Reference proteome</keyword>
<dbReference type="CDD" id="cd16279">
    <property type="entry name" value="metallo-hydrolase-like_MBL-fold"/>
    <property type="match status" value="1"/>
</dbReference>
<dbReference type="InterPro" id="IPR036866">
    <property type="entry name" value="RibonucZ/Hydroxyglut_hydro"/>
</dbReference>
<evidence type="ECO:0000256" key="1">
    <source>
        <dbReference type="SAM" id="MobiDB-lite"/>
    </source>
</evidence>
<sequence length="328" mass="36519">MENGAAAVFGSAEADEEAEERRGSELIVLGSGSSTGVPSPLCLINPQDPPCCVCHSAIQGPPELNHNYRCNPSLVISFKHDDGQQRYIQIDAGKDFKEQVLRWFVPYKIPRLDALILTHEHADAILGLDNIRGVQPYSANNEIPPMPVYLSQHTMNSVATKFPYLVQKGLQKGQELRRVAQFDWQIIESSCDAPFEAAGLSFTPLPVWHGEDYLSLGFLFGCKSKVAYVSDVSRFPAETEHFISKQGNGQVDLLILDSLYKRSPHNTHFCLPESLAAVKRLQPKRALFVGMTHEFEHESDNAALAEWSKREGIPVQLAYDGLRIPIHL</sequence>